<evidence type="ECO:0000313" key="3">
    <source>
        <dbReference type="Proteomes" id="UP000193622"/>
    </source>
</evidence>
<dbReference type="RefSeq" id="WP_085175322.1">
    <property type="nucleotide sequence ID" value="NZ_LQPC01000030.1"/>
</dbReference>
<keyword evidence="1" id="KW-0812">Transmembrane</keyword>
<keyword evidence="1" id="KW-1133">Transmembrane helix</keyword>
<feature type="transmembrane region" description="Helical" evidence="1">
    <location>
        <begin position="291"/>
        <end position="313"/>
    </location>
</feature>
<evidence type="ECO:0000313" key="2">
    <source>
        <dbReference type="EMBL" id="ORV87877.1"/>
    </source>
</evidence>
<keyword evidence="1" id="KW-0472">Membrane</keyword>
<accession>A0A1X1WMQ1</accession>
<protein>
    <submittedName>
        <fullName evidence="2">Uncharacterized protein</fullName>
    </submittedName>
</protein>
<proteinExistence type="predicted"/>
<name>A0A1X1WMQ1_MYCIR</name>
<evidence type="ECO:0000256" key="1">
    <source>
        <dbReference type="SAM" id="Phobius"/>
    </source>
</evidence>
<comment type="caution">
    <text evidence="2">The sequence shown here is derived from an EMBL/GenBank/DDBJ whole genome shotgun (WGS) entry which is preliminary data.</text>
</comment>
<dbReference type="Proteomes" id="UP000193622">
    <property type="component" value="Unassembled WGS sequence"/>
</dbReference>
<dbReference type="AlphaFoldDB" id="A0A1X1WMQ1"/>
<reference evidence="2 3" key="1">
    <citation type="submission" date="2016-01" db="EMBL/GenBank/DDBJ databases">
        <title>The new phylogeny of the genus Mycobacterium.</title>
        <authorList>
            <person name="Tarcisio F."/>
            <person name="Conor M."/>
            <person name="Antonella G."/>
            <person name="Elisabetta G."/>
            <person name="Giulia F.S."/>
            <person name="Sara T."/>
            <person name="Anna F."/>
            <person name="Clotilde B."/>
            <person name="Roberto B."/>
            <person name="Veronica D.S."/>
            <person name="Fabio R."/>
            <person name="Monica P."/>
            <person name="Olivier J."/>
            <person name="Enrico T."/>
            <person name="Nicola S."/>
        </authorList>
    </citation>
    <scope>NUCLEOTIDE SEQUENCE [LARGE SCALE GENOMIC DNA]</scope>
    <source>
        <strain evidence="2 3">DSM 45541</strain>
    </source>
</reference>
<dbReference type="EMBL" id="LQPC01000030">
    <property type="protein sequence ID" value="ORV87877.1"/>
    <property type="molecule type" value="Genomic_DNA"/>
</dbReference>
<feature type="transmembrane region" description="Helical" evidence="1">
    <location>
        <begin position="325"/>
        <end position="346"/>
    </location>
</feature>
<sequence>MGYFAVLKPTDADANATFTITRCHINVWVLRSFAPGRRLLYFDLGLAISATGSEPVEAVELLLPFKVEDGNKWDQFRGCLDLHDTLLHPETAELIFGEPVTVSGTSPDHSLKLKSGDEFHLRHVDTTNMTAIEQPDELHRSSHYRVPLASPLAPGSEVYVRFRLRVFANRPLLTPRSPFGGVILDFRIADVRESRNRAREVTLRPRIVPIEVVNFFAMLPDQYQLLTASPQPRNMRILETRAWSTYLQRVAYMHPANVQLVYYWRSDPDVSSDNPFRVFATYDRHLNKAKILFWSFIGVLLAAAVVRSGWIPVVTADHVRTAGKFMVSFLGLASLAGIIAVGRWLVGFAMNRFEKPRMWVRWCERLLLGRRPGP</sequence>
<gene>
    <name evidence="2" type="ORF">AWC12_16200</name>
</gene>
<organism evidence="2 3">
    <name type="scientific">Mycolicibacterium iranicum</name>
    <name type="common">Mycobacterium iranicum</name>
    <dbReference type="NCBI Taxonomy" id="912594"/>
    <lineage>
        <taxon>Bacteria</taxon>
        <taxon>Bacillati</taxon>
        <taxon>Actinomycetota</taxon>
        <taxon>Actinomycetes</taxon>
        <taxon>Mycobacteriales</taxon>
        <taxon>Mycobacteriaceae</taxon>
        <taxon>Mycolicibacterium</taxon>
    </lineage>
</organism>